<comment type="caution">
    <text evidence="2">The sequence shown here is derived from an EMBL/GenBank/DDBJ whole genome shotgun (WGS) entry which is preliminary data.</text>
</comment>
<dbReference type="RefSeq" id="WP_169907517.1">
    <property type="nucleotide sequence ID" value="NZ_JAAQYX010000006.1"/>
</dbReference>
<keyword evidence="1" id="KW-1133">Transmembrane helix</keyword>
<organism evidence="2 3">
    <name type="scientific">Pseudomonas fragi</name>
    <dbReference type="NCBI Taxonomy" id="296"/>
    <lineage>
        <taxon>Bacteria</taxon>
        <taxon>Pseudomonadati</taxon>
        <taxon>Pseudomonadota</taxon>
        <taxon>Gammaproteobacteria</taxon>
        <taxon>Pseudomonadales</taxon>
        <taxon>Pseudomonadaceae</taxon>
        <taxon>Pseudomonas</taxon>
    </lineage>
</organism>
<reference evidence="2 3" key="1">
    <citation type="journal article" date="2020" name="Front. Microbiol.">
        <title>Genetic Organization of the aprX-lipA2 Operon Affects the Proteolytic Potential of Pseudomonas Species in Milk.</title>
        <authorList>
            <person name="Maier C."/>
            <person name="Huptas C."/>
            <person name="von Neubeck M."/>
            <person name="Scherer S."/>
            <person name="Wenning M."/>
            <person name="Lucking G."/>
        </authorList>
    </citation>
    <scope>NUCLEOTIDE SEQUENCE [LARGE SCALE GENOMIC DNA]</scope>
    <source>
        <strain evidence="2 3">WS 5094</strain>
    </source>
</reference>
<evidence type="ECO:0000256" key="1">
    <source>
        <dbReference type="SAM" id="Phobius"/>
    </source>
</evidence>
<proteinExistence type="predicted"/>
<dbReference type="AlphaFoldDB" id="A0A9Q5B0X5"/>
<dbReference type="Proteomes" id="UP000564604">
    <property type="component" value="Unassembled WGS sequence"/>
</dbReference>
<accession>A0A9Q5B0X5</accession>
<feature type="transmembrane region" description="Helical" evidence="1">
    <location>
        <begin position="35"/>
        <end position="56"/>
    </location>
</feature>
<protein>
    <submittedName>
        <fullName evidence="2">Uncharacterized protein</fullName>
    </submittedName>
</protein>
<evidence type="ECO:0000313" key="2">
    <source>
        <dbReference type="EMBL" id="NNB48913.1"/>
    </source>
</evidence>
<dbReference type="EMBL" id="JAAQYX010000006">
    <property type="protein sequence ID" value="NNB48913.1"/>
    <property type="molecule type" value="Genomic_DNA"/>
</dbReference>
<keyword evidence="1" id="KW-0472">Membrane</keyword>
<sequence>MSETNTNALKDDIEALKAVQQRLYALGWGDEKYQALIMTTTLIAIGVGVCGIINVLYSGLGWISASSIVIASAALYKGFESDRNKSSCREQYQQNRSRLADMEDRYRELTLIPESLEESERRWKQMISGLDP</sequence>
<gene>
    <name evidence="2" type="ORF">HBN89_06430</name>
</gene>
<evidence type="ECO:0000313" key="3">
    <source>
        <dbReference type="Proteomes" id="UP000564604"/>
    </source>
</evidence>
<name>A0A9Q5B0X5_PSEFR</name>
<keyword evidence="1" id="KW-0812">Transmembrane</keyword>